<comment type="caution">
    <text evidence="1">The sequence shown here is derived from an EMBL/GenBank/DDBJ whole genome shotgun (WGS) entry which is preliminary data.</text>
</comment>
<protein>
    <recommendedName>
        <fullName evidence="2">WxL domain-containing protein</fullName>
    </recommendedName>
</protein>
<dbReference type="EMBL" id="VSSQ01002563">
    <property type="protein sequence ID" value="MPM16163.1"/>
    <property type="molecule type" value="Genomic_DNA"/>
</dbReference>
<reference evidence="1" key="1">
    <citation type="submission" date="2019-08" db="EMBL/GenBank/DDBJ databases">
        <authorList>
            <person name="Kucharzyk K."/>
            <person name="Murdoch R.W."/>
            <person name="Higgins S."/>
            <person name="Loffler F."/>
        </authorList>
    </citation>
    <scope>NUCLEOTIDE SEQUENCE</scope>
</reference>
<organism evidence="1">
    <name type="scientific">bioreactor metagenome</name>
    <dbReference type="NCBI Taxonomy" id="1076179"/>
    <lineage>
        <taxon>unclassified sequences</taxon>
        <taxon>metagenomes</taxon>
        <taxon>ecological metagenomes</taxon>
    </lineage>
</organism>
<evidence type="ECO:0008006" key="2">
    <source>
        <dbReference type="Google" id="ProtNLM"/>
    </source>
</evidence>
<evidence type="ECO:0000313" key="1">
    <source>
        <dbReference type="EMBL" id="MPM16163.1"/>
    </source>
</evidence>
<dbReference type="AlphaFoldDB" id="A0A644XPI5"/>
<proteinExistence type="predicted"/>
<name>A0A644XPI5_9ZZZZ</name>
<accession>A0A644XPI5</accession>
<gene>
    <name evidence="1" type="ORF">SDC9_62539</name>
</gene>
<sequence>MKKTIAILLVLVIAMAGVFAVDPVTSTAAMDITTEISRQSKIILSSQTAIGTGYSSFFGASAITPITSAVPVATTAKTPIGNLHYFTNSTTGLTATITATQLTDTLAPEQTGTATTTPIKYTVYVGNAGSEVTYVTGAASGTTLTLVASGTTGISMGVLPMNVQLNENDFNNAAVATGTYTGTITFTYTSN</sequence>